<dbReference type="AlphaFoldDB" id="A0A183DUQ4"/>
<evidence type="ECO:0000313" key="3">
    <source>
        <dbReference type="Proteomes" id="UP000271098"/>
    </source>
</evidence>
<reference evidence="2 3" key="2">
    <citation type="submission" date="2018-11" db="EMBL/GenBank/DDBJ databases">
        <authorList>
            <consortium name="Pathogen Informatics"/>
        </authorList>
    </citation>
    <scope>NUCLEOTIDE SEQUENCE [LARGE SCALE GENOMIC DNA]</scope>
</reference>
<feature type="domain" description="MSP" evidence="1">
    <location>
        <begin position="2"/>
        <end position="69"/>
    </location>
</feature>
<evidence type="ECO:0000259" key="1">
    <source>
        <dbReference type="PROSITE" id="PS50202"/>
    </source>
</evidence>
<organism evidence="4">
    <name type="scientific">Gongylonema pulchrum</name>
    <dbReference type="NCBI Taxonomy" id="637853"/>
    <lineage>
        <taxon>Eukaryota</taxon>
        <taxon>Metazoa</taxon>
        <taxon>Ecdysozoa</taxon>
        <taxon>Nematoda</taxon>
        <taxon>Chromadorea</taxon>
        <taxon>Rhabditida</taxon>
        <taxon>Spirurina</taxon>
        <taxon>Spiruromorpha</taxon>
        <taxon>Spiruroidea</taxon>
        <taxon>Gongylonematidae</taxon>
        <taxon>Gongylonema</taxon>
    </lineage>
</organism>
<proteinExistence type="predicted"/>
<dbReference type="SUPFAM" id="SSF49354">
    <property type="entry name" value="PapD-like"/>
    <property type="match status" value="1"/>
</dbReference>
<reference evidence="4" key="1">
    <citation type="submission" date="2016-06" db="UniProtKB">
        <authorList>
            <consortium name="WormBaseParasite"/>
        </authorList>
    </citation>
    <scope>IDENTIFICATION</scope>
</reference>
<dbReference type="WBParaSite" id="GPUH_0001245901-mRNA-1">
    <property type="protein sequence ID" value="GPUH_0001245901-mRNA-1"/>
    <property type="gene ID" value="GPUH_0001245901"/>
</dbReference>
<dbReference type="Pfam" id="PF00635">
    <property type="entry name" value="Motile_Sperm"/>
    <property type="match status" value="1"/>
</dbReference>
<dbReference type="InterPro" id="IPR000535">
    <property type="entry name" value="MSP_dom"/>
</dbReference>
<dbReference type="Gene3D" id="2.60.40.10">
    <property type="entry name" value="Immunoglobulins"/>
    <property type="match status" value="1"/>
</dbReference>
<evidence type="ECO:0000313" key="2">
    <source>
        <dbReference type="EMBL" id="VDN20463.1"/>
    </source>
</evidence>
<protein>
    <submittedName>
        <fullName evidence="4">MSP domain-containing protein</fullName>
    </submittedName>
</protein>
<dbReference type="EMBL" id="UYRT01079315">
    <property type="protein sequence ID" value="VDN20463.1"/>
    <property type="molecule type" value="Genomic_DNA"/>
</dbReference>
<sequence>MSYGVYHRLLINAITFTTPLTDRQTADLDVKNDWNKAVVFKMKTTRPDAFKMKPVYGIINPNSKVLFSL</sequence>
<dbReference type="InterPro" id="IPR008962">
    <property type="entry name" value="PapD-like_sf"/>
</dbReference>
<name>A0A183DUQ4_9BILA</name>
<accession>A0A183DUQ4</accession>
<dbReference type="Proteomes" id="UP000271098">
    <property type="component" value="Unassembled WGS sequence"/>
</dbReference>
<evidence type="ECO:0000313" key="4">
    <source>
        <dbReference type="WBParaSite" id="GPUH_0001245901-mRNA-1"/>
    </source>
</evidence>
<dbReference type="OrthoDB" id="5873870at2759"/>
<dbReference type="InterPro" id="IPR013783">
    <property type="entry name" value="Ig-like_fold"/>
</dbReference>
<keyword evidence="3" id="KW-1185">Reference proteome</keyword>
<gene>
    <name evidence="2" type="ORF">GPUH_LOCUS12445</name>
</gene>
<dbReference type="PROSITE" id="PS50202">
    <property type="entry name" value="MSP"/>
    <property type="match status" value="1"/>
</dbReference>